<dbReference type="EMBL" id="CALLCH030000006">
    <property type="protein sequence ID" value="CAI4212821.1"/>
    <property type="molecule type" value="Genomic_DNA"/>
</dbReference>
<comment type="subcellular location">
    <subcellularLocation>
        <location evidence="1">Membrane</location>
        <topology evidence="1">Multi-pass membrane protein</topology>
    </subcellularLocation>
</comment>
<feature type="transmembrane region" description="Helical" evidence="7">
    <location>
        <begin position="138"/>
        <end position="160"/>
    </location>
</feature>
<reference evidence="9" key="1">
    <citation type="submission" date="2022-11" db="EMBL/GenBank/DDBJ databases">
        <authorList>
            <person name="Scott C."/>
            <person name="Bruce N."/>
        </authorList>
    </citation>
    <scope>NUCLEOTIDE SEQUENCE</scope>
</reference>
<dbReference type="PANTHER" id="PTHR33048:SF108">
    <property type="entry name" value="INTEGRAL MEMBRANE PROTEIN"/>
    <property type="match status" value="1"/>
</dbReference>
<keyword evidence="3 7" id="KW-1133">Transmembrane helix</keyword>
<feature type="transmembrane region" description="Helical" evidence="7">
    <location>
        <begin position="197"/>
        <end position="219"/>
    </location>
</feature>
<name>A0A9P1GZT9_9PEZI</name>
<dbReference type="Pfam" id="PF20684">
    <property type="entry name" value="Fung_rhodopsin"/>
    <property type="match status" value="1"/>
</dbReference>
<dbReference type="GO" id="GO:0016020">
    <property type="term" value="C:membrane"/>
    <property type="evidence" value="ECO:0007669"/>
    <property type="project" value="UniProtKB-SubCell"/>
</dbReference>
<evidence type="ECO:0000256" key="4">
    <source>
        <dbReference type="ARBA" id="ARBA00023136"/>
    </source>
</evidence>
<feature type="transmembrane region" description="Helical" evidence="7">
    <location>
        <begin position="102"/>
        <end position="126"/>
    </location>
</feature>
<proteinExistence type="inferred from homology"/>
<dbReference type="OrthoDB" id="5283415at2759"/>
<evidence type="ECO:0000259" key="8">
    <source>
        <dbReference type="Pfam" id="PF20684"/>
    </source>
</evidence>
<protein>
    <recommendedName>
        <fullName evidence="8">Rhodopsin domain-containing protein</fullName>
    </recommendedName>
</protein>
<comment type="similarity">
    <text evidence="5">Belongs to the SAT4 family.</text>
</comment>
<evidence type="ECO:0000256" key="3">
    <source>
        <dbReference type="ARBA" id="ARBA00022989"/>
    </source>
</evidence>
<dbReference type="InterPro" id="IPR049326">
    <property type="entry name" value="Rhodopsin_dom_fungi"/>
</dbReference>
<evidence type="ECO:0000256" key="7">
    <source>
        <dbReference type="SAM" id="Phobius"/>
    </source>
</evidence>
<keyword evidence="2 7" id="KW-0812">Transmembrane</keyword>
<keyword evidence="10" id="KW-1185">Reference proteome</keyword>
<feature type="compositionally biased region" description="Basic and acidic residues" evidence="6">
    <location>
        <begin position="372"/>
        <end position="381"/>
    </location>
</feature>
<evidence type="ECO:0000313" key="9">
    <source>
        <dbReference type="EMBL" id="CAI4212821.1"/>
    </source>
</evidence>
<evidence type="ECO:0000313" key="10">
    <source>
        <dbReference type="Proteomes" id="UP000838763"/>
    </source>
</evidence>
<feature type="transmembrane region" description="Helical" evidence="7">
    <location>
        <begin position="60"/>
        <end position="78"/>
    </location>
</feature>
<evidence type="ECO:0000256" key="6">
    <source>
        <dbReference type="SAM" id="MobiDB-lite"/>
    </source>
</evidence>
<accession>A0A9P1GZT9</accession>
<comment type="caution">
    <text evidence="9">The sequence shown here is derived from an EMBL/GenBank/DDBJ whole genome shotgun (WGS) entry which is preliminary data.</text>
</comment>
<dbReference type="InterPro" id="IPR052337">
    <property type="entry name" value="SAT4-like"/>
</dbReference>
<dbReference type="Proteomes" id="UP000838763">
    <property type="component" value="Unassembled WGS sequence"/>
</dbReference>
<evidence type="ECO:0000256" key="2">
    <source>
        <dbReference type="ARBA" id="ARBA00022692"/>
    </source>
</evidence>
<feature type="transmembrane region" description="Helical" evidence="7">
    <location>
        <begin position="26"/>
        <end position="48"/>
    </location>
</feature>
<feature type="domain" description="Rhodopsin" evidence="8">
    <location>
        <begin position="44"/>
        <end position="201"/>
    </location>
</feature>
<organism evidence="9 10">
    <name type="scientific">Parascedosporium putredinis</name>
    <dbReference type="NCBI Taxonomy" id="1442378"/>
    <lineage>
        <taxon>Eukaryota</taxon>
        <taxon>Fungi</taxon>
        <taxon>Dikarya</taxon>
        <taxon>Ascomycota</taxon>
        <taxon>Pezizomycotina</taxon>
        <taxon>Sordariomycetes</taxon>
        <taxon>Hypocreomycetidae</taxon>
        <taxon>Microascales</taxon>
        <taxon>Microascaceae</taxon>
        <taxon>Parascedosporium</taxon>
    </lineage>
</organism>
<sequence length="381" mass="42041">MSSLLMARRPSHPDVSTIPTPHLQKIALFLTFFFPALSILSVALRAFSRLRTRQWGLDDWLILAALIFAVLMCPPFYMDIKLSYIGWEAKDVPEFDPSPGRWWFYLAQLFYNPVLALVKASILVFLLRLGSHQRWIRWFIYGLNTFNALQAIAVFLVALLQCIPISANWDAEAAATATCVDTSFHVAISCLTILTDIIVLIALMGVFTLGLAVLIIAIVRLVQLYQLFYSTPDPNADPYHNIGITLNTVEVNLAIICACGPALRPLFKSWFPALFGGSTGQYGISGNKGTHPLYGDGGISHLSGTHRHTTATGGPSIALKSLRGTRGQHTECRSISPSGSEEEIMTYNGILRTTQVKLHYENDSNSAQSDSKSNREVVHAS</sequence>
<dbReference type="PANTHER" id="PTHR33048">
    <property type="entry name" value="PTH11-LIKE INTEGRAL MEMBRANE PROTEIN (AFU_ORTHOLOGUE AFUA_5G11245)"/>
    <property type="match status" value="1"/>
</dbReference>
<feature type="region of interest" description="Disordered" evidence="6">
    <location>
        <begin position="362"/>
        <end position="381"/>
    </location>
</feature>
<gene>
    <name evidence="9" type="ORF">PPNO1_LOCUS2568</name>
</gene>
<evidence type="ECO:0000256" key="5">
    <source>
        <dbReference type="ARBA" id="ARBA00038359"/>
    </source>
</evidence>
<dbReference type="AlphaFoldDB" id="A0A9P1GZT9"/>
<evidence type="ECO:0000256" key="1">
    <source>
        <dbReference type="ARBA" id="ARBA00004141"/>
    </source>
</evidence>
<keyword evidence="4 7" id="KW-0472">Membrane</keyword>